<accession>A0AAP0S1S0</accession>
<dbReference type="AlphaFoldDB" id="A0AAP0S1S0"/>
<protein>
    <submittedName>
        <fullName evidence="1">Uncharacterized protein</fullName>
    </submittedName>
</protein>
<dbReference type="PANTHER" id="PTHR31170">
    <property type="entry name" value="BNAC04G53230D PROTEIN"/>
    <property type="match status" value="1"/>
</dbReference>
<dbReference type="Pfam" id="PF03140">
    <property type="entry name" value="DUF247"/>
    <property type="match status" value="1"/>
</dbReference>
<dbReference type="PANTHER" id="PTHR31170:SF17">
    <property type="match status" value="1"/>
</dbReference>
<proteinExistence type="predicted"/>
<dbReference type="Proteomes" id="UP001415857">
    <property type="component" value="Unassembled WGS sequence"/>
</dbReference>
<evidence type="ECO:0000313" key="2">
    <source>
        <dbReference type="Proteomes" id="UP001415857"/>
    </source>
</evidence>
<gene>
    <name evidence="1" type="ORF">L1049_024325</name>
</gene>
<dbReference type="InterPro" id="IPR004158">
    <property type="entry name" value="DUF247_pln"/>
</dbReference>
<organism evidence="1 2">
    <name type="scientific">Liquidambar formosana</name>
    <name type="common">Formosan gum</name>
    <dbReference type="NCBI Taxonomy" id="63359"/>
    <lineage>
        <taxon>Eukaryota</taxon>
        <taxon>Viridiplantae</taxon>
        <taxon>Streptophyta</taxon>
        <taxon>Embryophyta</taxon>
        <taxon>Tracheophyta</taxon>
        <taxon>Spermatophyta</taxon>
        <taxon>Magnoliopsida</taxon>
        <taxon>eudicotyledons</taxon>
        <taxon>Gunneridae</taxon>
        <taxon>Pentapetalae</taxon>
        <taxon>Saxifragales</taxon>
        <taxon>Altingiaceae</taxon>
        <taxon>Liquidambar</taxon>
    </lineage>
</organism>
<evidence type="ECO:0000313" key="1">
    <source>
        <dbReference type="EMBL" id="KAK9285140.1"/>
    </source>
</evidence>
<name>A0AAP0S1S0_LIQFO</name>
<dbReference type="EMBL" id="JBBPBK010000005">
    <property type="protein sequence ID" value="KAK9285140.1"/>
    <property type="molecule type" value="Genomic_DNA"/>
</dbReference>
<comment type="caution">
    <text evidence="1">The sequence shown here is derived from an EMBL/GenBank/DDBJ whole genome shotgun (WGS) entry which is preliminary data.</text>
</comment>
<reference evidence="1 2" key="1">
    <citation type="journal article" date="2024" name="Plant J.">
        <title>Genome sequences and population genomics reveal climatic adaptation and genomic divergence between two closely related sweetgum species.</title>
        <authorList>
            <person name="Xu W.Q."/>
            <person name="Ren C.Q."/>
            <person name="Zhang X.Y."/>
            <person name="Comes H.P."/>
            <person name="Liu X.H."/>
            <person name="Li Y.G."/>
            <person name="Kettle C.J."/>
            <person name="Jalonen R."/>
            <person name="Gaisberger H."/>
            <person name="Ma Y.Z."/>
            <person name="Qiu Y.X."/>
        </authorList>
    </citation>
    <scope>NUCLEOTIDE SEQUENCE [LARGE SCALE GENOMIC DNA]</scope>
    <source>
        <strain evidence="1">Hangzhou</strain>
    </source>
</reference>
<keyword evidence="2" id="KW-1185">Reference proteome</keyword>
<sequence length="152" mass="17043">MLTMSPQCNARLGNKHLLDFLRNCLLSSEIEENEDWICDPIPCATELLQAGVKFKIGEENDLPNIKFNDGVMEIPPILIQETTESLFRNLIALEQCDPGCDNEITYYAVILDFLINSSKNVDFLRGKGIVLSARSPEDIVGFFNGLYNGTLQ</sequence>